<reference evidence="1 2" key="1">
    <citation type="journal article" date="2018" name="Mol. Biol. Evol.">
        <title>Broad Genomic Sampling Reveals a Smut Pathogenic Ancestry of the Fungal Clade Ustilaginomycotina.</title>
        <authorList>
            <person name="Kijpornyongpan T."/>
            <person name="Mondo S.J."/>
            <person name="Barry K."/>
            <person name="Sandor L."/>
            <person name="Lee J."/>
            <person name="Lipzen A."/>
            <person name="Pangilinan J."/>
            <person name="LaButti K."/>
            <person name="Hainaut M."/>
            <person name="Henrissat B."/>
            <person name="Grigoriev I.V."/>
            <person name="Spatafora J.W."/>
            <person name="Aime M.C."/>
        </authorList>
    </citation>
    <scope>NUCLEOTIDE SEQUENCE [LARGE SCALE GENOMIC DNA]</scope>
    <source>
        <strain evidence="1 2">SA 807</strain>
    </source>
</reference>
<organism evidence="1 2">
    <name type="scientific">Violaceomyces palustris</name>
    <dbReference type="NCBI Taxonomy" id="1673888"/>
    <lineage>
        <taxon>Eukaryota</taxon>
        <taxon>Fungi</taxon>
        <taxon>Dikarya</taxon>
        <taxon>Basidiomycota</taxon>
        <taxon>Ustilaginomycotina</taxon>
        <taxon>Ustilaginomycetes</taxon>
        <taxon>Violaceomycetales</taxon>
        <taxon>Violaceomycetaceae</taxon>
        <taxon>Violaceomyces</taxon>
    </lineage>
</organism>
<gene>
    <name evidence="1" type="ORF">IE53DRAFT_383354</name>
</gene>
<accession>A0ACD0P7S3</accession>
<proteinExistence type="predicted"/>
<dbReference type="Proteomes" id="UP000245626">
    <property type="component" value="Unassembled WGS sequence"/>
</dbReference>
<keyword evidence="2" id="KW-1185">Reference proteome</keyword>
<sequence length="333" mass="35376">MDAVATVGESTLDSELSPLLPRHGASGCSSRSWSDGMRERLSKPLPSRNPASSLAFPLTLQCLLAGLSDASAYSVAKTWLGFMTGNMVQLVISVFELISPHMGAKPPAIRSLGEQGFPALASSGYSETKVKLLNCSSALAGFVLGCKVAKVLSDRYGPRSRALFVFFSIARSLLTISVLLMGIYVNPEFSLSGSKANWTLLVLSIPFGVQSSLSSLLATPFSTTVVFTATLTNVASELQFPTASTSPSSSSSLRPLHWRSISILALLTGAAISQTLINASQRIRWNGSQLGDLQTGVRVSLVGVALTEILLAYAWLTVEDGEREEEGGNEARR</sequence>
<evidence type="ECO:0000313" key="2">
    <source>
        <dbReference type="Proteomes" id="UP000245626"/>
    </source>
</evidence>
<name>A0ACD0P7S3_9BASI</name>
<evidence type="ECO:0000313" key="1">
    <source>
        <dbReference type="EMBL" id="PWN54105.1"/>
    </source>
</evidence>
<protein>
    <submittedName>
        <fullName evidence="1">Uncharacterized protein</fullName>
    </submittedName>
</protein>
<dbReference type="EMBL" id="KZ819696">
    <property type="protein sequence ID" value="PWN54105.1"/>
    <property type="molecule type" value="Genomic_DNA"/>
</dbReference>